<evidence type="ECO:0000259" key="6">
    <source>
        <dbReference type="Pfam" id="PF00593"/>
    </source>
</evidence>
<dbReference type="Proteomes" id="UP000198964">
    <property type="component" value="Unassembled WGS sequence"/>
</dbReference>
<dbReference type="Gene3D" id="2.40.170.20">
    <property type="entry name" value="TonB-dependent receptor, beta-barrel domain"/>
    <property type="match status" value="1"/>
</dbReference>
<dbReference type="GO" id="GO:0009279">
    <property type="term" value="C:cell outer membrane"/>
    <property type="evidence" value="ECO:0007669"/>
    <property type="project" value="UniProtKB-SubCell"/>
</dbReference>
<evidence type="ECO:0000259" key="7">
    <source>
        <dbReference type="Pfam" id="PF07715"/>
    </source>
</evidence>
<comment type="similarity">
    <text evidence="4">Belongs to the TonB-dependent receptor family.</text>
</comment>
<dbReference type="Pfam" id="PF00593">
    <property type="entry name" value="TonB_dep_Rec_b-barrel"/>
    <property type="match status" value="1"/>
</dbReference>
<keyword evidence="5" id="KW-0732">Signal</keyword>
<dbReference type="InterPro" id="IPR000531">
    <property type="entry name" value="Beta-barrel_TonB"/>
</dbReference>
<evidence type="ECO:0000313" key="9">
    <source>
        <dbReference type="Proteomes" id="UP000198964"/>
    </source>
</evidence>
<dbReference type="Pfam" id="PF07715">
    <property type="entry name" value="Plug"/>
    <property type="match status" value="1"/>
</dbReference>
<keyword evidence="4" id="KW-0798">TonB box</keyword>
<evidence type="ECO:0000313" key="8">
    <source>
        <dbReference type="EMBL" id="SFE60615.1"/>
    </source>
</evidence>
<dbReference type="Pfam" id="PF13715">
    <property type="entry name" value="CarbopepD_reg_2"/>
    <property type="match status" value="1"/>
</dbReference>
<keyword evidence="8" id="KW-0675">Receptor</keyword>
<name>A0A1I2BX63_9BACT</name>
<feature type="domain" description="TonB-dependent receptor plug" evidence="7">
    <location>
        <begin position="130"/>
        <end position="230"/>
    </location>
</feature>
<proteinExistence type="inferred from homology"/>
<gene>
    <name evidence="8" type="ORF">SAMN05216283_101535</name>
</gene>
<dbReference type="PANTHER" id="PTHR40980">
    <property type="entry name" value="PLUG DOMAIN-CONTAINING PROTEIN"/>
    <property type="match status" value="1"/>
</dbReference>
<dbReference type="InterPro" id="IPR037066">
    <property type="entry name" value="Plug_dom_sf"/>
</dbReference>
<reference evidence="8 9" key="1">
    <citation type="submission" date="2016-10" db="EMBL/GenBank/DDBJ databases">
        <authorList>
            <person name="de Groot N.N."/>
        </authorList>
    </citation>
    <scope>NUCLEOTIDE SEQUENCE [LARGE SCALE GENOMIC DNA]</scope>
    <source>
        <strain evidence="8 9">CGMCC 1.9156</strain>
    </source>
</reference>
<keyword evidence="3" id="KW-0998">Cell outer membrane</keyword>
<evidence type="ECO:0000256" key="2">
    <source>
        <dbReference type="ARBA" id="ARBA00023136"/>
    </source>
</evidence>
<dbReference type="EMBL" id="FONW01000001">
    <property type="protein sequence ID" value="SFE60615.1"/>
    <property type="molecule type" value="Genomic_DNA"/>
</dbReference>
<dbReference type="SUPFAM" id="SSF49464">
    <property type="entry name" value="Carboxypeptidase regulatory domain-like"/>
    <property type="match status" value="1"/>
</dbReference>
<feature type="signal peptide" evidence="5">
    <location>
        <begin position="1"/>
        <end position="21"/>
    </location>
</feature>
<dbReference type="STRING" id="655355.SAMN05216283_101535"/>
<evidence type="ECO:0000256" key="1">
    <source>
        <dbReference type="ARBA" id="ARBA00004442"/>
    </source>
</evidence>
<keyword evidence="9" id="KW-1185">Reference proteome</keyword>
<organism evidence="8 9">
    <name type="scientific">Sunxiuqinia elliptica</name>
    <dbReference type="NCBI Taxonomy" id="655355"/>
    <lineage>
        <taxon>Bacteria</taxon>
        <taxon>Pseudomonadati</taxon>
        <taxon>Bacteroidota</taxon>
        <taxon>Bacteroidia</taxon>
        <taxon>Marinilabiliales</taxon>
        <taxon>Prolixibacteraceae</taxon>
        <taxon>Sunxiuqinia</taxon>
    </lineage>
</organism>
<comment type="subcellular location">
    <subcellularLocation>
        <location evidence="1 4">Cell outer membrane</location>
    </subcellularLocation>
</comment>
<dbReference type="Gene3D" id="2.60.40.1120">
    <property type="entry name" value="Carboxypeptidase-like, regulatory domain"/>
    <property type="match status" value="1"/>
</dbReference>
<feature type="chain" id="PRO_5011721681" evidence="5">
    <location>
        <begin position="22"/>
        <end position="931"/>
    </location>
</feature>
<dbReference type="AlphaFoldDB" id="A0A1I2BX63"/>
<feature type="domain" description="TonB-dependent receptor-like beta-barrel" evidence="6">
    <location>
        <begin position="449"/>
        <end position="857"/>
    </location>
</feature>
<keyword evidence="2 4" id="KW-0472">Membrane</keyword>
<dbReference type="SUPFAM" id="SSF56935">
    <property type="entry name" value="Porins"/>
    <property type="match status" value="1"/>
</dbReference>
<dbReference type="PANTHER" id="PTHR40980:SF5">
    <property type="entry name" value="TONB-DEPENDENT RECEPTOR"/>
    <property type="match status" value="1"/>
</dbReference>
<evidence type="ECO:0000256" key="3">
    <source>
        <dbReference type="ARBA" id="ARBA00023237"/>
    </source>
</evidence>
<dbReference type="InterPro" id="IPR008969">
    <property type="entry name" value="CarboxyPept-like_regulatory"/>
</dbReference>
<sequence>MGFKKLLLPVLGVVFSLVASAQTATITGKVTDAKTNETLIGATIYLDGTSQGTITDFDGNYRLDNVQPGSYTLRCSFISYAPKSVEQLVLTAGQELTQDFALGESTVEIEDVKVVAKANRESETMLLMDQKEAAVMKESIGAQQLSAQGVSDAASAATKITGVSKQEGAKTLNIRGLGDRYNSTTLNGLPLPSNNAETKNIDLGLFASDVIGSIGVEKVATSPLYGDFAGANVDIVSKKFTGDAFLELGIKSGLNTSVLDADQFYLQDGPGYLGFDNFQQTPSLDTYGFETSWNPVEKTALPNLGFSLSGGKSFELYNSKLNAFFTASFDNDYSYSNLMQRRINGSDDIRKNLQGEQFEYATQTTAMLNLNWERKKSDFYFNTMMLNSSNQELKNLRGYIKDLAEDSALIQRSEFERTTILVNQLLGKHELNEQWSMNWGMSFNHVKNLIPDRRHLSLNGLENGRAYFTDDNESDNFRYFHEFTENEYALNLSTAYRFGEGLGKADHRGTLTLGYSGKYKERNFEATQFNHDIYRNRNIFNPPPGGYLVYVDVMDVDAFLNDANLQRADGYGFYLKTFFGNSIRPSTYDGKQFIHAGFADLNYQLSPQLQAVLGLRLEQVNQTVDFVTALDTKGGSGEFDDLQILPSLSMRYTLNDKSNLRFATSKTYVLPQFTEMALFLFEGITETTVGNPYLYPSKVYNGDLKWELFPRSGELLSVTAFGKYISDPMNRVVMASASNDFTYANTGDWAYLYGAEFELKKDLWSITTGSGYQKLFATANLTLMETKQDLNGEKVREETKDANGNSLINTNFNKDEDVLQGAAPLLANASLGYKVSWAEGAKSISSSLVYGYVSDRLYLIGFSSFGNQVDKEVHTLDYVLKSSFNKLGISLSAKNILNSDIDRMQENASGDHLIRSYKQGVKLSIGISYQF</sequence>
<evidence type="ECO:0000256" key="4">
    <source>
        <dbReference type="RuleBase" id="RU003357"/>
    </source>
</evidence>
<dbReference type="Gene3D" id="2.170.130.10">
    <property type="entry name" value="TonB-dependent receptor, plug domain"/>
    <property type="match status" value="1"/>
</dbReference>
<dbReference type="RefSeq" id="WP_093918265.1">
    <property type="nucleotide sequence ID" value="NZ_FONW01000001.1"/>
</dbReference>
<accession>A0A1I2BX63</accession>
<evidence type="ECO:0000256" key="5">
    <source>
        <dbReference type="SAM" id="SignalP"/>
    </source>
</evidence>
<protein>
    <submittedName>
        <fullName evidence="8">Outer membrane receptor proteins, mostly Fe transport</fullName>
    </submittedName>
</protein>
<dbReference type="InterPro" id="IPR012910">
    <property type="entry name" value="Plug_dom"/>
</dbReference>
<dbReference type="InterPro" id="IPR036942">
    <property type="entry name" value="Beta-barrel_TonB_sf"/>
</dbReference>